<dbReference type="AlphaFoldDB" id="A0A3R9XM56"/>
<dbReference type="RefSeq" id="WP_153183777.1">
    <property type="nucleotide sequence ID" value="NZ_RXFM01000115.1"/>
</dbReference>
<reference evidence="2" key="1">
    <citation type="submission" date="2018-11" db="EMBL/GenBank/DDBJ databases">
        <title>Phylogenetic, genomic, and biogeographic characterization of a novel and ubiquitous marine invertebrate-associated Rickettsiales parasite, Candidatus Marinoinvertebrata rohwerii, gen. nov., sp. nov.</title>
        <authorList>
            <person name="Klinges J.G."/>
            <person name="Rosales S.M."/>
            <person name="Mcminds R."/>
            <person name="Shaver E.C."/>
            <person name="Shantz A."/>
            <person name="Peters E.C."/>
            <person name="Burkepile D.E."/>
            <person name="Silliman B.R."/>
            <person name="Vega Thurber R.L."/>
        </authorList>
    </citation>
    <scope>NUCLEOTIDE SEQUENCE [LARGE SCALE GENOMIC DNA]</scope>
    <source>
        <strain evidence="2">a_cerv_44</strain>
    </source>
</reference>
<dbReference type="Proteomes" id="UP000279470">
    <property type="component" value="Unassembled WGS sequence"/>
</dbReference>
<feature type="non-terminal residue" evidence="1">
    <location>
        <position position="262"/>
    </location>
</feature>
<gene>
    <name evidence="1" type="ORF">EIC27_06435</name>
</gene>
<proteinExistence type="predicted"/>
<organism evidence="1 2">
    <name type="scientific">Candidatus Aquarickettsia rohweri</name>
    <dbReference type="NCBI Taxonomy" id="2602574"/>
    <lineage>
        <taxon>Bacteria</taxon>
        <taxon>Pseudomonadati</taxon>
        <taxon>Pseudomonadota</taxon>
        <taxon>Alphaproteobacteria</taxon>
        <taxon>Rickettsiales</taxon>
        <taxon>Candidatus Midichloriaceae</taxon>
        <taxon>Candidatus Aquarickettsia</taxon>
    </lineage>
</organism>
<sequence>MTEKFQVVAATPHSQTQIAVAGSYGLKIPKTSSTDLSNSIEVYLRSQMTASSKLAVQNAANKYLTLYDGIKEEIKTELGTQSELWTGRHNSPDPVIQFQNKGLYSWYFTDPSTKSKIAYEDISSSNDAAVPYIFFMLRQIEATDARNLEPQYSIKMLKPPMGKDLKKHMGVDHENHTTIKGYTSNDVLNLFEYYDSKLGKKPLKVFIRDKESGVTKVNPHVQNIFDKHAEEFKDIMINVYNHNIEECNHLKTVPPNYQFSTC</sequence>
<protein>
    <submittedName>
        <fullName evidence="1">Uncharacterized protein</fullName>
    </submittedName>
</protein>
<evidence type="ECO:0000313" key="1">
    <source>
        <dbReference type="EMBL" id="RST62236.1"/>
    </source>
</evidence>
<accession>A0A3R9XM56</accession>
<dbReference type="EMBL" id="RXFM01000115">
    <property type="protein sequence ID" value="RST62236.1"/>
    <property type="molecule type" value="Genomic_DNA"/>
</dbReference>
<name>A0A3R9XM56_9RICK</name>
<keyword evidence="2" id="KW-1185">Reference proteome</keyword>
<comment type="caution">
    <text evidence="1">The sequence shown here is derived from an EMBL/GenBank/DDBJ whole genome shotgun (WGS) entry which is preliminary data.</text>
</comment>
<evidence type="ECO:0000313" key="2">
    <source>
        <dbReference type="Proteomes" id="UP000279470"/>
    </source>
</evidence>